<evidence type="ECO:0000313" key="2">
    <source>
        <dbReference type="EMBL" id="CAB1275593.1"/>
    </source>
</evidence>
<dbReference type="AlphaFoldDB" id="A0A7G1Q9R8"/>
<sequence>MKKNDLLSDSDKALFQEAVEGISPLKQNRISPFKKSLSPIPRQLYQDEMLVFKDMLSDSFQATEIESGEELIYFRPELGKRQLRNLRQGKFSISAELDLHGMNVPTARYELTQFLGHCKKRNIHSMRIIHGKGLGSYHKEPILKNKVNTWLQQRDDVLAFCSARSFDGGTGAVYVLLRRLKHR</sequence>
<proteinExistence type="predicted"/>
<organism evidence="2 3">
    <name type="scientific">Candidatus Nitrosacidococcus tergens</name>
    <dbReference type="NCBI Taxonomy" id="553981"/>
    <lineage>
        <taxon>Bacteria</taxon>
        <taxon>Pseudomonadati</taxon>
        <taxon>Pseudomonadota</taxon>
        <taxon>Gammaproteobacteria</taxon>
        <taxon>Chromatiales</taxon>
        <taxon>Chromatiaceae</taxon>
        <taxon>Candidatus Nitrosacidococcus</taxon>
    </lineage>
</organism>
<name>A0A7G1Q9R8_9GAMM</name>
<gene>
    <name evidence="2" type="ORF">NSCAC_0742</name>
</gene>
<protein>
    <submittedName>
        <fullName evidence="2">Smr domain protein</fullName>
    </submittedName>
</protein>
<dbReference type="RefSeq" id="WP_197745060.1">
    <property type="nucleotide sequence ID" value="NZ_LR778175.1"/>
</dbReference>
<dbReference type="KEGG" id="ntg:NSCAC_0742"/>
<feature type="domain" description="Smr" evidence="1">
    <location>
        <begin position="97"/>
        <end position="178"/>
    </location>
</feature>
<dbReference type="PANTHER" id="PTHR35562:SF2">
    <property type="entry name" value="DNA ENDONUCLEASE SMRA-RELATED"/>
    <property type="match status" value="1"/>
</dbReference>
<dbReference type="Proteomes" id="UP000516072">
    <property type="component" value="Chromosome"/>
</dbReference>
<dbReference type="EMBL" id="LR778175">
    <property type="protein sequence ID" value="CAB1275593.1"/>
    <property type="molecule type" value="Genomic_DNA"/>
</dbReference>
<dbReference type="InterPro" id="IPR002625">
    <property type="entry name" value="Smr_dom"/>
</dbReference>
<dbReference type="SMART" id="SM00463">
    <property type="entry name" value="SMR"/>
    <property type="match status" value="1"/>
</dbReference>
<accession>A0A7G1Q9R8</accession>
<reference evidence="2 3" key="1">
    <citation type="submission" date="2020-03" db="EMBL/GenBank/DDBJ databases">
        <authorList>
            <person name="Picone N."/>
        </authorList>
    </citation>
    <scope>NUCLEOTIDE SEQUENCE [LARGE SCALE GENOMIC DNA]</scope>
    <source>
        <strain evidence="2">NSCAC1</strain>
    </source>
</reference>
<evidence type="ECO:0000259" key="1">
    <source>
        <dbReference type="PROSITE" id="PS50828"/>
    </source>
</evidence>
<dbReference type="PROSITE" id="PS50828">
    <property type="entry name" value="SMR"/>
    <property type="match status" value="1"/>
</dbReference>
<dbReference type="Pfam" id="PF01713">
    <property type="entry name" value="Smr"/>
    <property type="match status" value="1"/>
</dbReference>
<dbReference type="Gene3D" id="3.30.1370.110">
    <property type="match status" value="1"/>
</dbReference>
<keyword evidence="3" id="KW-1185">Reference proteome</keyword>
<dbReference type="InterPro" id="IPR036063">
    <property type="entry name" value="Smr_dom_sf"/>
</dbReference>
<evidence type="ECO:0000313" key="3">
    <source>
        <dbReference type="Proteomes" id="UP000516072"/>
    </source>
</evidence>
<dbReference type="SUPFAM" id="SSF160443">
    <property type="entry name" value="SMR domain-like"/>
    <property type="match status" value="1"/>
</dbReference>
<dbReference type="PANTHER" id="PTHR35562">
    <property type="entry name" value="DNA ENDONUCLEASE SMRA-RELATED"/>
    <property type="match status" value="1"/>
</dbReference>